<feature type="transmembrane region" description="Helical" evidence="7">
    <location>
        <begin position="223"/>
        <end position="241"/>
    </location>
</feature>
<evidence type="ECO:0000256" key="1">
    <source>
        <dbReference type="ARBA" id="ARBA00004651"/>
    </source>
</evidence>
<evidence type="ECO:0000256" key="2">
    <source>
        <dbReference type="ARBA" id="ARBA00007362"/>
    </source>
</evidence>
<dbReference type="InterPro" id="IPR050638">
    <property type="entry name" value="AA-Vitamin_Transporters"/>
</dbReference>
<dbReference type="PANTHER" id="PTHR32322">
    <property type="entry name" value="INNER MEMBRANE TRANSPORTER"/>
    <property type="match status" value="1"/>
</dbReference>
<feature type="transmembrane region" description="Helical" evidence="7">
    <location>
        <begin position="70"/>
        <end position="90"/>
    </location>
</feature>
<dbReference type="GO" id="GO:0005886">
    <property type="term" value="C:plasma membrane"/>
    <property type="evidence" value="ECO:0007669"/>
    <property type="project" value="UniProtKB-SubCell"/>
</dbReference>
<keyword evidence="3" id="KW-1003">Cell membrane</keyword>
<evidence type="ECO:0000256" key="7">
    <source>
        <dbReference type="SAM" id="Phobius"/>
    </source>
</evidence>
<feature type="domain" description="EamA" evidence="8">
    <location>
        <begin position="159"/>
        <end position="295"/>
    </location>
</feature>
<evidence type="ECO:0000313" key="10">
    <source>
        <dbReference type="Proteomes" id="UP000034189"/>
    </source>
</evidence>
<dbReference type="SUPFAM" id="SSF103481">
    <property type="entry name" value="Multidrug resistance efflux transporter EmrE"/>
    <property type="match status" value="2"/>
</dbReference>
<feature type="domain" description="EamA" evidence="8">
    <location>
        <begin position="13"/>
        <end position="141"/>
    </location>
</feature>
<keyword evidence="4 7" id="KW-0812">Transmembrane</keyword>
<feature type="transmembrane region" description="Helical" evidence="7">
    <location>
        <begin position="131"/>
        <end position="152"/>
    </location>
</feature>
<evidence type="ECO:0000313" key="9">
    <source>
        <dbReference type="EMBL" id="AKG36657.1"/>
    </source>
</evidence>
<protein>
    <submittedName>
        <fullName evidence="9">Multidrug transporter</fullName>
    </submittedName>
</protein>
<dbReference type="PANTHER" id="PTHR32322:SF18">
    <property type="entry name" value="S-ADENOSYLMETHIONINE_S-ADENOSYLHOMOCYSTEINE TRANSPORTER"/>
    <property type="match status" value="1"/>
</dbReference>
<feature type="transmembrane region" description="Helical" evidence="7">
    <location>
        <begin position="102"/>
        <end position="119"/>
    </location>
</feature>
<reference evidence="9 10" key="2">
    <citation type="journal article" date="2016" name="Genome Announc.">
        <title>Genome Sequence of a Gram-Positive Diazotroph, Paenibacillus durus Type Strain ATCC 35681.</title>
        <authorList>
            <person name="Halim M.A."/>
            <person name="Rahman A.Y."/>
            <person name="Sim K.S."/>
            <person name="Yam H.C."/>
            <person name="Rahim A.A."/>
            <person name="Ghazali A.H."/>
            <person name="Najimudin N."/>
        </authorList>
    </citation>
    <scope>NUCLEOTIDE SEQUENCE [LARGE SCALE GENOMIC DNA]</scope>
    <source>
        <strain evidence="9 10">ATCC 35681</strain>
    </source>
</reference>
<feature type="transmembrane region" description="Helical" evidence="7">
    <location>
        <begin position="278"/>
        <end position="297"/>
    </location>
</feature>
<reference evidence="9 10" key="1">
    <citation type="submission" date="2015-03" db="EMBL/GenBank/DDBJ databases">
        <authorList>
            <person name="Abdul Halim M."/>
        </authorList>
    </citation>
    <scope>NUCLEOTIDE SEQUENCE [LARGE SCALE GENOMIC DNA]</scope>
    <source>
        <strain evidence="9 10">ATCC 35681</strain>
    </source>
</reference>
<gene>
    <name evidence="9" type="ORF">VK70_20795</name>
</gene>
<dbReference type="InterPro" id="IPR037185">
    <property type="entry name" value="EmrE-like"/>
</dbReference>
<dbReference type="Gene3D" id="1.10.3730.20">
    <property type="match status" value="1"/>
</dbReference>
<comment type="subcellular location">
    <subcellularLocation>
        <location evidence="1">Cell membrane</location>
        <topology evidence="1">Multi-pass membrane protein</topology>
    </subcellularLocation>
</comment>
<dbReference type="EMBL" id="CP011114">
    <property type="protein sequence ID" value="AKG36657.1"/>
    <property type="molecule type" value="Genomic_DNA"/>
</dbReference>
<name>A0A0F7FDU1_PAEDU</name>
<evidence type="ECO:0000256" key="4">
    <source>
        <dbReference type="ARBA" id="ARBA00022692"/>
    </source>
</evidence>
<feature type="transmembrane region" description="Helical" evidence="7">
    <location>
        <begin position="158"/>
        <end position="177"/>
    </location>
</feature>
<feature type="transmembrane region" description="Helical" evidence="7">
    <location>
        <begin position="253"/>
        <end position="272"/>
    </location>
</feature>
<keyword evidence="6 7" id="KW-0472">Membrane</keyword>
<dbReference type="Pfam" id="PF00892">
    <property type="entry name" value="EamA"/>
    <property type="match status" value="2"/>
</dbReference>
<dbReference type="Proteomes" id="UP000034189">
    <property type="component" value="Chromosome"/>
</dbReference>
<organism evidence="9 10">
    <name type="scientific">Paenibacillus durus ATCC 35681</name>
    <dbReference type="NCBI Taxonomy" id="1333534"/>
    <lineage>
        <taxon>Bacteria</taxon>
        <taxon>Bacillati</taxon>
        <taxon>Bacillota</taxon>
        <taxon>Bacilli</taxon>
        <taxon>Bacillales</taxon>
        <taxon>Paenibacillaceae</taxon>
        <taxon>Paenibacillus</taxon>
    </lineage>
</organism>
<keyword evidence="5 7" id="KW-1133">Transmembrane helix</keyword>
<sequence>MTRKIPLAAYAELCAAAMIAGSSVVAGKASALRLPLFVSQTVCLAVALLLLIPLALRTHKGTWKIGIRDMLLLLAQAFFGMFLFRVFMLYGLRFASAAEGGIMTSLTPFVVALLSYILLGEKITGRRGGGILCSLAGIAVIQVPPLLMSGAADRPASVTGMLLLSAAVAGEAALTVLRKMLSPRISSLLAAAYVTFFAFLMFLACSVIELLQSGFPRLGAADAGIILYYGIFVTALAYVLWFRGVAKVPAGTAAVFTGCIPVSALWLSHTFLGEPISLRHLAGTALVFAGILLVSGAPERRNESRSTAA</sequence>
<evidence type="ECO:0000259" key="8">
    <source>
        <dbReference type="Pfam" id="PF00892"/>
    </source>
</evidence>
<dbReference type="HOGENOM" id="CLU_033863_4_3_9"/>
<feature type="transmembrane region" description="Helical" evidence="7">
    <location>
        <begin position="37"/>
        <end position="58"/>
    </location>
</feature>
<comment type="similarity">
    <text evidence="2">Belongs to the EamA transporter family.</text>
</comment>
<feature type="transmembrane region" description="Helical" evidence="7">
    <location>
        <begin position="189"/>
        <end position="211"/>
    </location>
</feature>
<accession>A0A0F7FDU1</accession>
<dbReference type="RefSeq" id="WP_046723709.1">
    <property type="nucleotide sequence ID" value="NZ_CP011114.1"/>
</dbReference>
<evidence type="ECO:0000256" key="3">
    <source>
        <dbReference type="ARBA" id="ARBA00022475"/>
    </source>
</evidence>
<proteinExistence type="inferred from homology"/>
<evidence type="ECO:0000256" key="6">
    <source>
        <dbReference type="ARBA" id="ARBA00023136"/>
    </source>
</evidence>
<dbReference type="InterPro" id="IPR000620">
    <property type="entry name" value="EamA_dom"/>
</dbReference>
<dbReference type="AlphaFoldDB" id="A0A0F7FDU1"/>
<evidence type="ECO:0000256" key="5">
    <source>
        <dbReference type="ARBA" id="ARBA00022989"/>
    </source>
</evidence>
<dbReference type="PATRIC" id="fig|1333534.5.peg.4562"/>